<keyword evidence="2" id="KW-0489">Methyltransferase</keyword>
<evidence type="ECO:0000259" key="1">
    <source>
        <dbReference type="Pfam" id="PF08242"/>
    </source>
</evidence>
<dbReference type="EMBL" id="DVLP01000448">
    <property type="protein sequence ID" value="HIT77001.1"/>
    <property type="molecule type" value="Genomic_DNA"/>
</dbReference>
<dbReference type="InterPro" id="IPR013217">
    <property type="entry name" value="Methyltransf_12"/>
</dbReference>
<reference evidence="2" key="1">
    <citation type="submission" date="2020-10" db="EMBL/GenBank/DDBJ databases">
        <authorList>
            <person name="Gilroy R."/>
        </authorList>
    </citation>
    <scope>NUCLEOTIDE SEQUENCE</scope>
    <source>
        <strain evidence="2">ChiGjej1B1-24693</strain>
    </source>
</reference>
<dbReference type="SUPFAM" id="SSF53335">
    <property type="entry name" value="S-adenosyl-L-methionine-dependent methyltransferases"/>
    <property type="match status" value="1"/>
</dbReference>
<feature type="domain" description="Methyltransferase type 12" evidence="1">
    <location>
        <begin position="59"/>
        <end position="158"/>
    </location>
</feature>
<dbReference type="InterPro" id="IPR029063">
    <property type="entry name" value="SAM-dependent_MTases_sf"/>
</dbReference>
<proteinExistence type="predicted"/>
<accession>A0A9D1H0L8</accession>
<dbReference type="GO" id="GO:0008168">
    <property type="term" value="F:methyltransferase activity"/>
    <property type="evidence" value="ECO:0007669"/>
    <property type="project" value="UniProtKB-KW"/>
</dbReference>
<dbReference type="CDD" id="cd02440">
    <property type="entry name" value="AdoMet_MTases"/>
    <property type="match status" value="1"/>
</dbReference>
<keyword evidence="2" id="KW-0808">Transferase</keyword>
<dbReference type="GO" id="GO:0032259">
    <property type="term" value="P:methylation"/>
    <property type="evidence" value="ECO:0007669"/>
    <property type="project" value="UniProtKB-KW"/>
</dbReference>
<evidence type="ECO:0000313" key="2">
    <source>
        <dbReference type="EMBL" id="HIT77001.1"/>
    </source>
</evidence>
<dbReference type="AlphaFoldDB" id="A0A9D1H0L8"/>
<name>A0A9D1H0L8_9ACTN</name>
<sequence>MEQRWFDDNAANWDQRAAVHAGSPGYGLQGYLDDPARISATVAFDRPDLGALDGVQGIHLQCHLGTDTISLARLGATMIGLDLSPESVAVANQLAERTGDDARFVASNVYDAPAALAEAGRSLQYDLVYTGGGALCWLPDIAAWARVCAELLAPGGVLHVRDFHPVMLALADDRDDDLLVLDLPYFETREPMTWDDGLTYVAGGADAPEITATTNHQWNHGIAETVTAVMAAGLQLELLREDRTSGWARMGEAMVEVPGLEHEYELADRPERLPATFTLRARRPL</sequence>
<evidence type="ECO:0000313" key="3">
    <source>
        <dbReference type="Proteomes" id="UP000886842"/>
    </source>
</evidence>
<gene>
    <name evidence="2" type="ORF">IAA98_15595</name>
</gene>
<dbReference type="Proteomes" id="UP000886842">
    <property type="component" value="Unassembled WGS sequence"/>
</dbReference>
<protein>
    <submittedName>
        <fullName evidence="2">Class I SAM-dependent methyltransferase</fullName>
    </submittedName>
</protein>
<comment type="caution">
    <text evidence="2">The sequence shown here is derived from an EMBL/GenBank/DDBJ whole genome shotgun (WGS) entry which is preliminary data.</text>
</comment>
<dbReference type="Pfam" id="PF08242">
    <property type="entry name" value="Methyltransf_12"/>
    <property type="match status" value="1"/>
</dbReference>
<dbReference type="Gene3D" id="3.40.50.150">
    <property type="entry name" value="Vaccinia Virus protein VP39"/>
    <property type="match status" value="1"/>
</dbReference>
<reference evidence="2" key="2">
    <citation type="journal article" date="2021" name="PeerJ">
        <title>Extensive microbial diversity within the chicken gut microbiome revealed by metagenomics and culture.</title>
        <authorList>
            <person name="Gilroy R."/>
            <person name="Ravi A."/>
            <person name="Getino M."/>
            <person name="Pursley I."/>
            <person name="Horton D.L."/>
            <person name="Alikhan N.F."/>
            <person name="Baker D."/>
            <person name="Gharbi K."/>
            <person name="Hall N."/>
            <person name="Watson M."/>
            <person name="Adriaenssens E.M."/>
            <person name="Foster-Nyarko E."/>
            <person name="Jarju S."/>
            <person name="Secka A."/>
            <person name="Antonio M."/>
            <person name="Oren A."/>
            <person name="Chaudhuri R.R."/>
            <person name="La Ragione R."/>
            <person name="Hildebrand F."/>
            <person name="Pallen M.J."/>
        </authorList>
    </citation>
    <scope>NUCLEOTIDE SEQUENCE</scope>
    <source>
        <strain evidence="2">ChiGjej1B1-24693</strain>
    </source>
</reference>
<organism evidence="2 3">
    <name type="scientific">Candidatus Avipropionibacterium avicola</name>
    <dbReference type="NCBI Taxonomy" id="2840701"/>
    <lineage>
        <taxon>Bacteria</taxon>
        <taxon>Bacillati</taxon>
        <taxon>Actinomycetota</taxon>
        <taxon>Actinomycetes</taxon>
        <taxon>Propionibacteriales</taxon>
        <taxon>Propionibacteriaceae</taxon>
        <taxon>Propionibacteriaceae incertae sedis</taxon>
        <taxon>Candidatus Avipropionibacterium</taxon>
    </lineage>
</organism>